<evidence type="ECO:0008006" key="3">
    <source>
        <dbReference type="Google" id="ProtNLM"/>
    </source>
</evidence>
<dbReference type="SUPFAM" id="SSF103088">
    <property type="entry name" value="OmpA-like"/>
    <property type="match status" value="1"/>
</dbReference>
<dbReference type="Gene3D" id="3.30.1330.60">
    <property type="entry name" value="OmpA-like domain"/>
    <property type="match status" value="1"/>
</dbReference>
<feature type="signal peptide" evidence="1">
    <location>
        <begin position="1"/>
        <end position="23"/>
    </location>
</feature>
<name>A0A6S6SB62_9BACT</name>
<dbReference type="InterPro" id="IPR036737">
    <property type="entry name" value="OmpA-like_sf"/>
</dbReference>
<feature type="chain" id="PRO_5028444897" description="OmpA-like domain-containing protein" evidence="1">
    <location>
        <begin position="24"/>
        <end position="349"/>
    </location>
</feature>
<gene>
    <name evidence="2" type="ORF">HELGO_WM10885</name>
</gene>
<sequence length="349" mass="39119">MYVLIRIYIVFFIVLSAQLPAEAQNSPSTVPTAIHIGNAAFEAPIYGARVALTLQENFGNQKRPVSTFIGEFVSDTAGIVTVSLIPDKSYMIQTTKDGFYTQLSKIKTANFSRTRQNKKGISLRPRNIISIKGNIVMPKGRGGRVTLKNQTTNNVRTEILDATGNYDIKAVKGSDYELHVLIEGVMDTVIQIEEKDLKEVSGNVPFVYNFIPNAPKPNYREGDVFDLALYNLNFIDRTSRLSSEIWLDTLTRVLKDNPKVKIEIQIHTDSRKSDRLNLILCGKREVTVRAELAERGLSEEQYTIELKGEDVILNECVDGVSCSKREHAINNRVSLLITAGAFLFEEEND</sequence>
<proteinExistence type="predicted"/>
<keyword evidence="1" id="KW-0732">Signal</keyword>
<protein>
    <recommendedName>
        <fullName evidence="3">OmpA-like domain-containing protein</fullName>
    </recommendedName>
</protein>
<accession>A0A6S6SB62</accession>
<organism evidence="2">
    <name type="scientific">uncultured Aureispira sp</name>
    <dbReference type="NCBI Taxonomy" id="1331704"/>
    <lineage>
        <taxon>Bacteria</taxon>
        <taxon>Pseudomonadati</taxon>
        <taxon>Bacteroidota</taxon>
        <taxon>Saprospiria</taxon>
        <taxon>Saprospirales</taxon>
        <taxon>Saprospiraceae</taxon>
        <taxon>Aureispira</taxon>
        <taxon>environmental samples</taxon>
    </lineage>
</organism>
<evidence type="ECO:0000256" key="1">
    <source>
        <dbReference type="SAM" id="SignalP"/>
    </source>
</evidence>
<reference evidence="2" key="1">
    <citation type="submission" date="2020-01" db="EMBL/GenBank/DDBJ databases">
        <authorList>
            <person name="Meier V. D."/>
            <person name="Meier V D."/>
        </authorList>
    </citation>
    <scope>NUCLEOTIDE SEQUENCE</scope>
    <source>
        <strain evidence="2">HLG_WM_MAG_10</strain>
    </source>
</reference>
<dbReference type="AlphaFoldDB" id="A0A6S6SB62"/>
<dbReference type="EMBL" id="CACVAQ010000047">
    <property type="protein sequence ID" value="CAA6799919.1"/>
    <property type="molecule type" value="Genomic_DNA"/>
</dbReference>
<evidence type="ECO:0000313" key="2">
    <source>
        <dbReference type="EMBL" id="CAA6799919.1"/>
    </source>
</evidence>